<gene>
    <name evidence="2" type="ORF">SAMEA4412661_01048</name>
</gene>
<evidence type="ECO:0000313" key="3">
    <source>
        <dbReference type="Proteomes" id="UP000243706"/>
    </source>
</evidence>
<dbReference type="AlphaFoldDB" id="A0A240C5C7"/>
<keyword evidence="1" id="KW-0812">Transmembrane</keyword>
<accession>A0A240C5C7</accession>
<keyword evidence="1" id="KW-1133">Transmembrane helix</keyword>
<keyword evidence="1" id="KW-0472">Membrane</keyword>
<sequence length="57" mass="6963">MTRLLYLFWIILIFVYVYLAYPYENTTLRFLGVIIGEGSYFFYNIRCDCVFCIRISR</sequence>
<feature type="transmembrane region" description="Helical" evidence="1">
    <location>
        <begin position="6"/>
        <end position="23"/>
    </location>
</feature>
<name>A0A240C5C7_9STAP</name>
<reference evidence="2 3" key="1">
    <citation type="submission" date="2017-06" db="EMBL/GenBank/DDBJ databases">
        <authorList>
            <consortium name="Pathogen Informatics"/>
        </authorList>
    </citation>
    <scope>NUCLEOTIDE SEQUENCE [LARGE SCALE GENOMIC DNA]</scope>
    <source>
        <strain evidence="2 3">NCTC13833</strain>
    </source>
</reference>
<protein>
    <submittedName>
        <fullName evidence="2">Uncharacterized protein</fullName>
    </submittedName>
</protein>
<organism evidence="2 3">
    <name type="scientific">Staphylococcus muscae</name>
    <dbReference type="NCBI Taxonomy" id="1294"/>
    <lineage>
        <taxon>Bacteria</taxon>
        <taxon>Bacillati</taxon>
        <taxon>Bacillota</taxon>
        <taxon>Bacilli</taxon>
        <taxon>Bacillales</taxon>
        <taxon>Staphylococcaceae</taxon>
        <taxon>Staphylococcus</taxon>
    </lineage>
</organism>
<evidence type="ECO:0000313" key="2">
    <source>
        <dbReference type="EMBL" id="SNW02376.1"/>
    </source>
</evidence>
<proteinExistence type="predicted"/>
<dbReference type="EMBL" id="LT906464">
    <property type="protein sequence ID" value="SNW02376.1"/>
    <property type="molecule type" value="Genomic_DNA"/>
</dbReference>
<evidence type="ECO:0000256" key="1">
    <source>
        <dbReference type="SAM" id="Phobius"/>
    </source>
</evidence>
<dbReference type="Proteomes" id="UP000243706">
    <property type="component" value="Chromosome 1"/>
</dbReference>